<dbReference type="GeneID" id="98153054"/>
<dbReference type="Proteomes" id="UP001610444">
    <property type="component" value="Unassembled WGS sequence"/>
</dbReference>
<evidence type="ECO:0000256" key="1">
    <source>
        <dbReference type="SAM" id="MobiDB-lite"/>
    </source>
</evidence>
<proteinExistence type="predicted"/>
<keyword evidence="2" id="KW-0472">Membrane</keyword>
<comment type="caution">
    <text evidence="3">The sequence shown here is derived from an EMBL/GenBank/DDBJ whole genome shotgun (WGS) entry which is preliminary data.</text>
</comment>
<feature type="transmembrane region" description="Helical" evidence="2">
    <location>
        <begin position="135"/>
        <end position="152"/>
    </location>
</feature>
<dbReference type="EMBL" id="JBFXLR010000094">
    <property type="protein sequence ID" value="KAL2837663.1"/>
    <property type="molecule type" value="Genomic_DNA"/>
</dbReference>
<evidence type="ECO:0000313" key="3">
    <source>
        <dbReference type="EMBL" id="KAL2837663.1"/>
    </source>
</evidence>
<sequence length="153" mass="16914">MPPPQHRDQSHSLSHPYRYRFQHFRPISHLPAPDSAKPSQSPKAAPAPDPGDRASDSSGACRFRGGGILPRRGLRGGGLSWRGGVLLLFFLVSFSLVMDFRGEEGLRNRKDAGWGGGADRVESLLRARACRRGRGGLYLIYLYLYPYLGPLLV</sequence>
<keyword evidence="4" id="KW-1185">Reference proteome</keyword>
<feature type="transmembrane region" description="Helical" evidence="2">
    <location>
        <begin position="79"/>
        <end position="100"/>
    </location>
</feature>
<reference evidence="3 4" key="1">
    <citation type="submission" date="2024-07" db="EMBL/GenBank/DDBJ databases">
        <title>Section-level genome sequencing and comparative genomics of Aspergillus sections Usti and Cavernicolus.</title>
        <authorList>
            <consortium name="Lawrence Berkeley National Laboratory"/>
            <person name="Nybo J.L."/>
            <person name="Vesth T.C."/>
            <person name="Theobald S."/>
            <person name="Frisvad J.C."/>
            <person name="Larsen T.O."/>
            <person name="Kjaerboelling I."/>
            <person name="Rothschild-Mancinelli K."/>
            <person name="Lyhne E.K."/>
            <person name="Kogle M.E."/>
            <person name="Barry K."/>
            <person name="Clum A."/>
            <person name="Na H."/>
            <person name="Ledsgaard L."/>
            <person name="Lin J."/>
            <person name="Lipzen A."/>
            <person name="Kuo A."/>
            <person name="Riley R."/>
            <person name="Mondo S."/>
            <person name="LaButti K."/>
            <person name="Haridas S."/>
            <person name="Pangalinan J."/>
            <person name="Salamov A.A."/>
            <person name="Simmons B.A."/>
            <person name="Magnuson J.K."/>
            <person name="Chen J."/>
            <person name="Drula E."/>
            <person name="Henrissat B."/>
            <person name="Wiebenga A."/>
            <person name="Lubbers R.J."/>
            <person name="Gomes A.C."/>
            <person name="Macurrencykelacurrency M.R."/>
            <person name="Stajich J."/>
            <person name="Grigoriev I.V."/>
            <person name="Mortensen U.H."/>
            <person name="De vries R.P."/>
            <person name="Baker S.E."/>
            <person name="Andersen M.R."/>
        </authorList>
    </citation>
    <scope>NUCLEOTIDE SEQUENCE [LARGE SCALE GENOMIC DNA]</scope>
    <source>
        <strain evidence="3 4">CBS 756.74</strain>
    </source>
</reference>
<accession>A0ABR4JC79</accession>
<evidence type="ECO:0000313" key="4">
    <source>
        <dbReference type="Proteomes" id="UP001610444"/>
    </source>
</evidence>
<organism evidence="3 4">
    <name type="scientific">Aspergillus pseudodeflectus</name>
    <dbReference type="NCBI Taxonomy" id="176178"/>
    <lineage>
        <taxon>Eukaryota</taxon>
        <taxon>Fungi</taxon>
        <taxon>Dikarya</taxon>
        <taxon>Ascomycota</taxon>
        <taxon>Pezizomycotina</taxon>
        <taxon>Eurotiomycetes</taxon>
        <taxon>Eurotiomycetidae</taxon>
        <taxon>Eurotiales</taxon>
        <taxon>Aspergillaceae</taxon>
        <taxon>Aspergillus</taxon>
        <taxon>Aspergillus subgen. Nidulantes</taxon>
    </lineage>
</organism>
<keyword evidence="2" id="KW-0812">Transmembrane</keyword>
<protein>
    <submittedName>
        <fullName evidence="3">Uncharacterized protein</fullName>
    </submittedName>
</protein>
<evidence type="ECO:0000256" key="2">
    <source>
        <dbReference type="SAM" id="Phobius"/>
    </source>
</evidence>
<feature type="compositionally biased region" description="Low complexity" evidence="1">
    <location>
        <begin position="31"/>
        <end position="46"/>
    </location>
</feature>
<dbReference type="RefSeq" id="XP_070892642.1">
    <property type="nucleotide sequence ID" value="XM_071037890.1"/>
</dbReference>
<feature type="region of interest" description="Disordered" evidence="1">
    <location>
        <begin position="28"/>
        <end position="65"/>
    </location>
</feature>
<keyword evidence="2" id="KW-1133">Transmembrane helix</keyword>
<name>A0ABR4JC79_9EURO</name>
<gene>
    <name evidence="3" type="ORF">BJX68DRAFT_219977</name>
</gene>